<evidence type="ECO:0000313" key="3">
    <source>
        <dbReference type="Proteomes" id="UP000217083"/>
    </source>
</evidence>
<feature type="compositionally biased region" description="Low complexity" evidence="1">
    <location>
        <begin position="1"/>
        <end position="14"/>
    </location>
</feature>
<reference evidence="3" key="1">
    <citation type="submission" date="2017-08" db="EMBL/GenBank/DDBJ databases">
        <authorList>
            <person name="Huang Z."/>
        </authorList>
    </citation>
    <scope>NUCLEOTIDE SEQUENCE [LARGE SCALE GENOMIC DNA]</scope>
    <source>
        <strain evidence="3">SA5d-4</strain>
    </source>
</reference>
<sequence length="93" mass="10805">MQQQQQNMNEQNQQGIMPQPPAIMTGKDHLYCQDMLSWNLLAMKKAHFFAEQCQDPEVKQAIEQAGQMHQRHYQMILGHIQKHIATNNTGMSQ</sequence>
<evidence type="ECO:0000256" key="1">
    <source>
        <dbReference type="SAM" id="MobiDB-lite"/>
    </source>
</evidence>
<keyword evidence="3" id="KW-1185">Reference proteome</keyword>
<dbReference type="AlphaFoldDB" id="A0A263BQN9"/>
<gene>
    <name evidence="2" type="ORF">CIB95_14295</name>
</gene>
<dbReference type="EMBL" id="NPIA01000009">
    <property type="protein sequence ID" value="OZM56010.1"/>
    <property type="molecule type" value="Genomic_DNA"/>
</dbReference>
<protein>
    <recommendedName>
        <fullName evidence="4">Rubrerythrin family protein</fullName>
    </recommendedName>
</protein>
<dbReference type="RefSeq" id="WP_094926264.1">
    <property type="nucleotide sequence ID" value="NZ_NPIA01000009.1"/>
</dbReference>
<comment type="caution">
    <text evidence="2">The sequence shown here is derived from an EMBL/GenBank/DDBJ whole genome shotgun (WGS) entry which is preliminary data.</text>
</comment>
<name>A0A263BQN9_9BACI</name>
<proteinExistence type="predicted"/>
<reference evidence="2 3" key="2">
    <citation type="submission" date="2017-09" db="EMBL/GenBank/DDBJ databases">
        <title>Bacillus patelloidae sp. nov., isolated from the intestinal tract of a marine limpet.</title>
        <authorList>
            <person name="Liu R."/>
            <person name="Dong C."/>
            <person name="Shao Z."/>
        </authorList>
    </citation>
    <scope>NUCLEOTIDE SEQUENCE [LARGE SCALE GENOMIC DNA]</scope>
    <source>
        <strain evidence="2 3">SA5d-4</strain>
    </source>
</reference>
<evidence type="ECO:0000313" key="2">
    <source>
        <dbReference type="EMBL" id="OZM56010.1"/>
    </source>
</evidence>
<evidence type="ECO:0008006" key="4">
    <source>
        <dbReference type="Google" id="ProtNLM"/>
    </source>
</evidence>
<organism evidence="2 3">
    <name type="scientific">Lottiidibacillus patelloidae</name>
    <dbReference type="NCBI Taxonomy" id="2670334"/>
    <lineage>
        <taxon>Bacteria</taxon>
        <taxon>Bacillati</taxon>
        <taxon>Bacillota</taxon>
        <taxon>Bacilli</taxon>
        <taxon>Bacillales</taxon>
        <taxon>Bacillaceae</taxon>
        <taxon>Lottiidibacillus</taxon>
    </lineage>
</organism>
<accession>A0A263BQN9</accession>
<feature type="region of interest" description="Disordered" evidence="1">
    <location>
        <begin position="1"/>
        <end position="21"/>
    </location>
</feature>
<dbReference type="Proteomes" id="UP000217083">
    <property type="component" value="Unassembled WGS sequence"/>
</dbReference>